<sequence length="269" mass="30538">MHTLRIGTDILGKIITRAATITGEYLAPYRTEHFRDAVERRLRALDLSSYEAYLTHLERDEDEAYAMLNEAFVGVTGFFRDAQAFDALSEHLTRRFCQHPSPLRAYVAACSTGQEALSIFILLERLRQAMGLPEPAPLVATDINPHAIETACEGVYTADQLRGLSSSLRHQFFEPHPRGCRLLPRYRRRIRYQVSDVLRERPPGRFELICCRNLLIYLQPRAQLHLLNSLHNALRPGGLLFLGAYESAAPLPALFALVDADHSIYARRP</sequence>
<reference evidence="2 3" key="1">
    <citation type="submission" date="2019-08" db="EMBL/GenBank/DDBJ databases">
        <title>Bradymonadales sp. TMQ4.</title>
        <authorList>
            <person name="Liang Q."/>
        </authorList>
    </citation>
    <scope>NUCLEOTIDE SEQUENCE [LARGE SCALE GENOMIC DNA]</scope>
    <source>
        <strain evidence="2 3">TMQ4</strain>
    </source>
</reference>
<dbReference type="InterPro" id="IPR000780">
    <property type="entry name" value="CheR_MeTrfase"/>
</dbReference>
<dbReference type="PANTHER" id="PTHR24422">
    <property type="entry name" value="CHEMOTAXIS PROTEIN METHYLTRANSFERASE"/>
    <property type="match status" value="1"/>
</dbReference>
<organism evidence="2 3">
    <name type="scientific">Lujinxingia vulgaris</name>
    <dbReference type="NCBI Taxonomy" id="2600176"/>
    <lineage>
        <taxon>Bacteria</taxon>
        <taxon>Deltaproteobacteria</taxon>
        <taxon>Bradymonadales</taxon>
        <taxon>Lujinxingiaceae</taxon>
        <taxon>Lujinxingia</taxon>
    </lineage>
</organism>
<evidence type="ECO:0000259" key="1">
    <source>
        <dbReference type="PROSITE" id="PS50123"/>
    </source>
</evidence>
<dbReference type="SUPFAM" id="SSF47757">
    <property type="entry name" value="Chemotaxis receptor methyltransferase CheR, N-terminal domain"/>
    <property type="match status" value="1"/>
</dbReference>
<keyword evidence="2" id="KW-0489">Methyltransferase</keyword>
<comment type="caution">
    <text evidence="2">The sequence shown here is derived from an EMBL/GenBank/DDBJ whole genome shotgun (WGS) entry which is preliminary data.</text>
</comment>
<dbReference type="Pfam" id="PF01739">
    <property type="entry name" value="CheR"/>
    <property type="match status" value="1"/>
</dbReference>
<dbReference type="GO" id="GO:0008757">
    <property type="term" value="F:S-adenosylmethionine-dependent methyltransferase activity"/>
    <property type="evidence" value="ECO:0007669"/>
    <property type="project" value="InterPro"/>
</dbReference>
<dbReference type="RefSeq" id="WP_146981632.1">
    <property type="nucleotide sequence ID" value="NZ_VOSM01000005.1"/>
</dbReference>
<gene>
    <name evidence="2" type="ORF">FRC98_11750</name>
</gene>
<dbReference type="EMBL" id="VOSM01000005">
    <property type="protein sequence ID" value="TXD36507.1"/>
    <property type="molecule type" value="Genomic_DNA"/>
</dbReference>
<evidence type="ECO:0000313" key="2">
    <source>
        <dbReference type="EMBL" id="TXD36507.1"/>
    </source>
</evidence>
<dbReference type="SMART" id="SM00138">
    <property type="entry name" value="MeTrc"/>
    <property type="match status" value="1"/>
</dbReference>
<keyword evidence="2" id="KW-0808">Transferase</keyword>
<accession>A0A5C6XBB9</accession>
<dbReference type="SUPFAM" id="SSF53335">
    <property type="entry name" value="S-adenosyl-L-methionine-dependent methyltransferases"/>
    <property type="match status" value="1"/>
</dbReference>
<dbReference type="PRINTS" id="PR00996">
    <property type="entry name" value="CHERMTFRASE"/>
</dbReference>
<dbReference type="GO" id="GO:0032259">
    <property type="term" value="P:methylation"/>
    <property type="evidence" value="ECO:0007669"/>
    <property type="project" value="UniProtKB-KW"/>
</dbReference>
<dbReference type="PROSITE" id="PS50123">
    <property type="entry name" value="CHER"/>
    <property type="match status" value="1"/>
</dbReference>
<dbReference type="AlphaFoldDB" id="A0A5C6XBB9"/>
<dbReference type="InterPro" id="IPR050903">
    <property type="entry name" value="Bact_Chemotaxis_MeTrfase"/>
</dbReference>
<dbReference type="Gene3D" id="3.40.50.150">
    <property type="entry name" value="Vaccinia Virus protein VP39"/>
    <property type="match status" value="1"/>
</dbReference>
<protein>
    <submittedName>
        <fullName evidence="2">Protein-glutamate O-methyltransferase CheR</fullName>
    </submittedName>
</protein>
<keyword evidence="3" id="KW-1185">Reference proteome</keyword>
<dbReference type="OrthoDB" id="9786165at2"/>
<evidence type="ECO:0000313" key="3">
    <source>
        <dbReference type="Proteomes" id="UP000321412"/>
    </source>
</evidence>
<dbReference type="InterPro" id="IPR029063">
    <property type="entry name" value="SAM-dependent_MTases_sf"/>
</dbReference>
<dbReference type="InterPro" id="IPR022642">
    <property type="entry name" value="CheR_C"/>
</dbReference>
<dbReference type="PANTHER" id="PTHR24422:SF27">
    <property type="entry name" value="PROTEIN-GLUTAMATE O-METHYLTRANSFERASE"/>
    <property type="match status" value="1"/>
</dbReference>
<proteinExistence type="predicted"/>
<dbReference type="Proteomes" id="UP000321412">
    <property type="component" value="Unassembled WGS sequence"/>
</dbReference>
<name>A0A5C6XBB9_9DELT</name>
<feature type="domain" description="CheR-type methyltransferase" evidence="1">
    <location>
        <begin position="22"/>
        <end position="269"/>
    </location>
</feature>